<dbReference type="AlphaFoldDB" id="A0A9P8VKG8"/>
<keyword evidence="1" id="KW-1133">Transmembrane helix</keyword>
<keyword evidence="3" id="KW-1185">Reference proteome</keyword>
<dbReference type="OrthoDB" id="4841803at2759"/>
<keyword evidence="1" id="KW-0812">Transmembrane</keyword>
<feature type="transmembrane region" description="Helical" evidence="1">
    <location>
        <begin position="12"/>
        <end position="31"/>
    </location>
</feature>
<reference evidence="2" key="1">
    <citation type="journal article" date="2021" name="Nat. Commun.">
        <title>Genetic determinants of endophytism in the Arabidopsis root mycobiome.</title>
        <authorList>
            <person name="Mesny F."/>
            <person name="Miyauchi S."/>
            <person name="Thiergart T."/>
            <person name="Pickel B."/>
            <person name="Atanasova L."/>
            <person name="Karlsson M."/>
            <person name="Huettel B."/>
            <person name="Barry K.W."/>
            <person name="Haridas S."/>
            <person name="Chen C."/>
            <person name="Bauer D."/>
            <person name="Andreopoulos W."/>
            <person name="Pangilinan J."/>
            <person name="LaButti K."/>
            <person name="Riley R."/>
            <person name="Lipzen A."/>
            <person name="Clum A."/>
            <person name="Drula E."/>
            <person name="Henrissat B."/>
            <person name="Kohler A."/>
            <person name="Grigoriev I.V."/>
            <person name="Martin F.M."/>
            <person name="Hacquard S."/>
        </authorList>
    </citation>
    <scope>NUCLEOTIDE SEQUENCE</scope>
    <source>
        <strain evidence="2">MPI-SDFR-AT-0117</strain>
    </source>
</reference>
<comment type="caution">
    <text evidence="2">The sequence shown here is derived from an EMBL/GenBank/DDBJ whole genome shotgun (WGS) entry which is preliminary data.</text>
</comment>
<evidence type="ECO:0000313" key="3">
    <source>
        <dbReference type="Proteomes" id="UP000770015"/>
    </source>
</evidence>
<accession>A0A9P8VKG8</accession>
<dbReference type="EMBL" id="JAGSXJ010000002">
    <property type="protein sequence ID" value="KAH6695187.1"/>
    <property type="molecule type" value="Genomic_DNA"/>
</dbReference>
<dbReference type="Proteomes" id="UP000770015">
    <property type="component" value="Unassembled WGS sequence"/>
</dbReference>
<protein>
    <submittedName>
        <fullName evidence="2">Uncharacterized protein</fullName>
    </submittedName>
</protein>
<dbReference type="InterPro" id="IPR021848">
    <property type="entry name" value="HODM_asu-like"/>
</dbReference>
<sequence length="360" mass="40740">MSGLSTWAMQPLAPALLVICCSVAFFAIRAMTKSCHRPASETSVRGSKALKPPEKPVKHIEPLANFDYEATQRHEFRPFKPIFHITMALQSDTPSDLITIDQDYLSRINIRKALIDEHPNRVHGCVPAGVDAVHELHQYLFHEYLPVRYPTIFQQVDGERGRMLRNSITGMDHPTAVQEDSMAALLALGTSVEEDLFLLKPTPDGHQCVAFMCCFPSGWDPAEKLGRHMKQIHATVPGYEKIGPSMERFFGKLEAGKSVKRQNWTVQTHANLYAAKGNHIHGEEDVQEEEIDIEKTFLRVELQTLSRLPKTHSILFSFKTFLYPIKDLKQEGLGPRLADAIEGLRKGNTPGMWRYKMILE</sequence>
<proteinExistence type="predicted"/>
<dbReference type="Pfam" id="PF11927">
    <property type="entry name" value="HODM_asu-like"/>
    <property type="match status" value="1"/>
</dbReference>
<keyword evidence="1" id="KW-0472">Membrane</keyword>
<organism evidence="2 3">
    <name type="scientific">Plectosphaerella plurivora</name>
    <dbReference type="NCBI Taxonomy" id="936078"/>
    <lineage>
        <taxon>Eukaryota</taxon>
        <taxon>Fungi</taxon>
        <taxon>Dikarya</taxon>
        <taxon>Ascomycota</taxon>
        <taxon>Pezizomycotina</taxon>
        <taxon>Sordariomycetes</taxon>
        <taxon>Hypocreomycetidae</taxon>
        <taxon>Glomerellales</taxon>
        <taxon>Plectosphaerellaceae</taxon>
        <taxon>Plectosphaerella</taxon>
    </lineage>
</organism>
<name>A0A9P8VKG8_9PEZI</name>
<gene>
    <name evidence="2" type="ORF">F5X68DRAFT_243682</name>
</gene>
<evidence type="ECO:0000313" key="2">
    <source>
        <dbReference type="EMBL" id="KAH6695187.1"/>
    </source>
</evidence>
<evidence type="ECO:0000256" key="1">
    <source>
        <dbReference type="SAM" id="Phobius"/>
    </source>
</evidence>